<dbReference type="EMBL" id="CAOJ01006911">
    <property type="protein sequence ID" value="CCO30724.1"/>
    <property type="molecule type" value="Genomic_DNA"/>
</dbReference>
<organism evidence="2 3">
    <name type="scientific">Thanatephorus cucumeris (strain AG1-IB / isolate 7/3/14)</name>
    <name type="common">Lettuce bottom rot fungus</name>
    <name type="synonym">Rhizoctonia solani</name>
    <dbReference type="NCBI Taxonomy" id="1108050"/>
    <lineage>
        <taxon>Eukaryota</taxon>
        <taxon>Fungi</taxon>
        <taxon>Dikarya</taxon>
        <taxon>Basidiomycota</taxon>
        <taxon>Agaricomycotina</taxon>
        <taxon>Agaricomycetes</taxon>
        <taxon>Cantharellales</taxon>
        <taxon>Ceratobasidiaceae</taxon>
        <taxon>Rhizoctonia</taxon>
        <taxon>Rhizoctonia solani AG-1</taxon>
    </lineage>
</organism>
<reference evidence="2 3" key="1">
    <citation type="journal article" date="2013" name="J. Biotechnol.">
        <title>Establishment and interpretation of the genome sequence of the phytopathogenic fungus Rhizoctonia solani AG1-IB isolate 7/3/14.</title>
        <authorList>
            <person name="Wibberg D.W."/>
            <person name="Jelonek L.J."/>
            <person name="Rupp O.R."/>
            <person name="Hennig M.H."/>
            <person name="Eikmeyer F.E."/>
            <person name="Goesmann A.G."/>
            <person name="Hartmann A.H."/>
            <person name="Borriss R.B."/>
            <person name="Grosch R.G."/>
            <person name="Puehler A.P."/>
            <person name="Schlueter A.S."/>
        </authorList>
    </citation>
    <scope>NUCLEOTIDE SEQUENCE [LARGE SCALE GENOMIC DNA]</scope>
    <source>
        <strain evidence="3">AG1-IB / isolate 7/3/14</strain>
    </source>
</reference>
<dbReference type="AlphaFoldDB" id="M5BU40"/>
<accession>M5BU40</accession>
<dbReference type="Proteomes" id="UP000012065">
    <property type="component" value="Unassembled WGS sequence"/>
</dbReference>
<sequence>MAVLAGVDTAYKASYGWPVFAQSGGTVQRRLSDIMPGDIIVMTDVKLKGHKGLQAYSTHVSGELVGIVSEFEVKKHKVKVWQPALQPNTYPTVESVSYRLEDLKSGTVQVYRVAENI</sequence>
<dbReference type="HOGENOM" id="CLU_080462_1_0_1"/>
<gene>
    <name evidence="2" type="ORF">BN14_04754</name>
</gene>
<dbReference type="Pfam" id="PF25459">
    <property type="entry name" value="AIM3_BBC1_C"/>
    <property type="match status" value="1"/>
</dbReference>
<proteinExistence type="predicted"/>
<comment type="caution">
    <text evidence="2">The sequence shown here is derived from an EMBL/GenBank/DDBJ whole genome shotgun (WGS) entry which is preliminary data.</text>
</comment>
<feature type="domain" description="BBC1/AIM3 cysteine proteinase-fold" evidence="1">
    <location>
        <begin position="11"/>
        <end position="115"/>
    </location>
</feature>
<evidence type="ECO:0000259" key="1">
    <source>
        <dbReference type="Pfam" id="PF25459"/>
    </source>
</evidence>
<protein>
    <recommendedName>
        <fullName evidence="1">BBC1/AIM3 cysteine proteinase-fold domain-containing protein</fullName>
    </recommendedName>
</protein>
<name>M5BU40_THACB</name>
<evidence type="ECO:0000313" key="3">
    <source>
        <dbReference type="Proteomes" id="UP000012065"/>
    </source>
</evidence>
<evidence type="ECO:0000313" key="2">
    <source>
        <dbReference type="EMBL" id="CCO30724.1"/>
    </source>
</evidence>
<dbReference type="InterPro" id="IPR057402">
    <property type="entry name" value="AIM3_BBC1_C"/>
</dbReference>